<dbReference type="InterPro" id="IPR009014">
    <property type="entry name" value="Transketo_C/PFOR_II"/>
</dbReference>
<sequence length="343" mass="36595">MTRTLNVKDAINEALRQEMAADNRVILMGEDIAGGAGRDADYPPAADAWGGPFGVTQGLLPLFGRERVIDTAIAETGFVGAAIGAAIAGLRPVVEIMYVDFIGTSFDQLLNHAAKLRYVYGGKVSVPIVVRTVAGAGFRAAAEHSQTLYSLYTHVPGLKVVAPATAADAKGLLISAIRDPDPVIFIEHKRLYMEDDEVPEEPYAIPFGVARIVRSGRDVTIVGVQKMVHTAVEAATLLSRDGIEAEVIDPRTYSPLDSETILQSVEKTGRLVVVDESHPRCSLATDIAALAADAAFHALRSPIKMVTGAHAPVPFSPPLEDAYIPDAARIVAAVRDQLDKKAR</sequence>
<reference evidence="3" key="1">
    <citation type="submission" date="2018-06" db="EMBL/GenBank/DDBJ databases">
        <authorList>
            <person name="Zhirakovskaya E."/>
        </authorList>
    </citation>
    <scope>NUCLEOTIDE SEQUENCE</scope>
</reference>
<dbReference type="Pfam" id="PF02779">
    <property type="entry name" value="Transket_pyr"/>
    <property type="match status" value="1"/>
</dbReference>
<dbReference type="PANTHER" id="PTHR43257">
    <property type="entry name" value="PYRUVATE DEHYDROGENASE E1 COMPONENT BETA SUBUNIT"/>
    <property type="match status" value="1"/>
</dbReference>
<dbReference type="SMART" id="SM00861">
    <property type="entry name" value="Transket_pyr"/>
    <property type="match status" value="1"/>
</dbReference>
<dbReference type="AlphaFoldDB" id="A0A3B0SPM0"/>
<dbReference type="CDD" id="cd07036">
    <property type="entry name" value="TPP_PYR_E1-PDHc-beta_like"/>
    <property type="match status" value="1"/>
</dbReference>
<dbReference type="InterPro" id="IPR029061">
    <property type="entry name" value="THDP-binding"/>
</dbReference>
<dbReference type="EC" id="2.3.1.190" evidence="3"/>
<keyword evidence="1" id="KW-0560">Oxidoreductase</keyword>
<evidence type="ECO:0000256" key="1">
    <source>
        <dbReference type="ARBA" id="ARBA00023002"/>
    </source>
</evidence>
<dbReference type="InterPro" id="IPR033248">
    <property type="entry name" value="Transketolase_C"/>
</dbReference>
<accession>A0A3B0SPM0</accession>
<dbReference type="FunFam" id="3.40.50.970:FF:000001">
    <property type="entry name" value="Pyruvate dehydrogenase E1 beta subunit"/>
    <property type="match status" value="1"/>
</dbReference>
<dbReference type="GO" id="GO:0016746">
    <property type="term" value="F:acyltransferase activity"/>
    <property type="evidence" value="ECO:0007669"/>
    <property type="project" value="UniProtKB-KW"/>
</dbReference>
<dbReference type="SUPFAM" id="SSF52922">
    <property type="entry name" value="TK C-terminal domain-like"/>
    <property type="match status" value="1"/>
</dbReference>
<dbReference type="InterPro" id="IPR005475">
    <property type="entry name" value="Transketolase-like_Pyr-bd"/>
</dbReference>
<evidence type="ECO:0000259" key="2">
    <source>
        <dbReference type="SMART" id="SM00861"/>
    </source>
</evidence>
<organism evidence="3">
    <name type="scientific">hydrothermal vent metagenome</name>
    <dbReference type="NCBI Taxonomy" id="652676"/>
    <lineage>
        <taxon>unclassified sequences</taxon>
        <taxon>metagenomes</taxon>
        <taxon>ecological metagenomes</taxon>
    </lineage>
</organism>
<proteinExistence type="predicted"/>
<dbReference type="GO" id="GO:0016491">
    <property type="term" value="F:oxidoreductase activity"/>
    <property type="evidence" value="ECO:0007669"/>
    <property type="project" value="UniProtKB-KW"/>
</dbReference>
<keyword evidence="3" id="KW-0012">Acyltransferase</keyword>
<evidence type="ECO:0000313" key="3">
    <source>
        <dbReference type="EMBL" id="VAW06410.1"/>
    </source>
</evidence>
<name>A0A3B0SPM0_9ZZZZ</name>
<dbReference type="Gene3D" id="3.40.50.920">
    <property type="match status" value="1"/>
</dbReference>
<dbReference type="SUPFAM" id="SSF52518">
    <property type="entry name" value="Thiamin diphosphate-binding fold (THDP-binding)"/>
    <property type="match status" value="1"/>
</dbReference>
<gene>
    <name evidence="3" type="ORF">MNBD_ACTINO02-345</name>
</gene>
<protein>
    <submittedName>
        <fullName evidence="3">Acetoin dehydrogenase E1 component beta-subunit</fullName>
        <ecNumber evidence="3">2.3.1.190</ecNumber>
    </submittedName>
</protein>
<keyword evidence="3" id="KW-0808">Transferase</keyword>
<dbReference type="Pfam" id="PF02780">
    <property type="entry name" value="Transketolase_C"/>
    <property type="match status" value="1"/>
</dbReference>
<dbReference type="EMBL" id="UOEK01000349">
    <property type="protein sequence ID" value="VAW06410.1"/>
    <property type="molecule type" value="Genomic_DNA"/>
</dbReference>
<dbReference type="NCBIfam" id="NF006667">
    <property type="entry name" value="PRK09212.1"/>
    <property type="match status" value="1"/>
</dbReference>
<dbReference type="PANTHER" id="PTHR43257:SF3">
    <property type="entry name" value="ACETOIN:2,6-DICHLOROPHENOLINDOPHENOL OXIDOREDUCTASE SUBUNIT BETA"/>
    <property type="match status" value="1"/>
</dbReference>
<dbReference type="FunFam" id="3.40.50.920:FF:000001">
    <property type="entry name" value="Pyruvate dehydrogenase E1 beta subunit"/>
    <property type="match status" value="1"/>
</dbReference>
<feature type="domain" description="Transketolase-like pyrimidine-binding" evidence="2">
    <location>
        <begin position="5"/>
        <end position="194"/>
    </location>
</feature>
<dbReference type="Gene3D" id="3.40.50.970">
    <property type="match status" value="1"/>
</dbReference>